<gene>
    <name evidence="1" type="ORF">C1C91_21900</name>
</gene>
<sequence length="338" mass="38471">MGITGDFQKESKYHDQRGRCLHYENGECCDEIISAHSIQNKGQLSLIAENGHVYCLSSDLSTLNKNDGKPQLKKTGVNRASTFYGFCKLHDNQLFEPIDNFPMGEDKKQIALYAYRCVCRELFVKENAVSVLKYAKDHSDITPEMRSFISGTLLGNNIGLSGLNYHKNIYDQALINEDYDDFEFVFFNSTSQCNVQLSGLLYPDFDFEGHFLQEIGRTDLPLDLITFFTAPVENGWAFCLAWHASSNNTCMPLVRSLANKVYNGEKIEDAMLRLSLYCCENHAIRISWWDNLNVDDKNSCLEAMQLMADPINPIPSDYLVSGCEGIADWSFDYVHQSW</sequence>
<accession>A0A7D5UK04</accession>
<dbReference type="Proteomes" id="UP000266778">
    <property type="component" value="Chromosome"/>
</dbReference>
<evidence type="ECO:0000313" key="2">
    <source>
        <dbReference type="Proteomes" id="UP000266778"/>
    </source>
</evidence>
<dbReference type="RefSeq" id="WP_141116467.1">
    <property type="nucleotide sequence ID" value="NZ_JAPEGK010000061.1"/>
</dbReference>
<evidence type="ECO:0000313" key="1">
    <source>
        <dbReference type="EMBL" id="QLI60234.1"/>
    </source>
</evidence>
<dbReference type="AlphaFoldDB" id="A0A7D5UK04"/>
<proteinExistence type="predicted"/>
<protein>
    <submittedName>
        <fullName evidence="1">Uncharacterized protein</fullName>
    </submittedName>
</protein>
<reference evidence="1" key="1">
    <citation type="journal article" date="2019" name="J Environ">
        <title>Genetic characterization and potential molecular dissemination mechanism of tet (31) gene in Aeromonas caviae from an oxytetracycline wastewater treatment system.</title>
        <authorList>
            <person name="Shi Y."/>
            <person name="Tian Z."/>
            <person name="Leclercq S.O."/>
            <person name="Zhang H."/>
            <person name="Yang M."/>
            <person name="Zhang Y."/>
        </authorList>
    </citation>
    <scope>NUCLEOTIDE SEQUENCE</scope>
    <source>
        <strain evidence="1">T25-39</strain>
    </source>
</reference>
<dbReference type="EMBL" id="CP025706">
    <property type="protein sequence ID" value="QLI60234.1"/>
    <property type="molecule type" value="Genomic_DNA"/>
</dbReference>
<organism evidence="1 2">
    <name type="scientific">Aeromonas caviae</name>
    <name type="common">Aeromonas punctata</name>
    <dbReference type="NCBI Taxonomy" id="648"/>
    <lineage>
        <taxon>Bacteria</taxon>
        <taxon>Pseudomonadati</taxon>
        <taxon>Pseudomonadota</taxon>
        <taxon>Gammaproteobacteria</taxon>
        <taxon>Aeromonadales</taxon>
        <taxon>Aeromonadaceae</taxon>
        <taxon>Aeromonas</taxon>
    </lineage>
</organism>
<name>A0A7D5UK04_AERCA</name>